<dbReference type="InterPro" id="IPR039935">
    <property type="entry name" value="YML079W-like"/>
</dbReference>
<dbReference type="CDD" id="cd06121">
    <property type="entry name" value="cupin_YML079wp"/>
    <property type="match status" value="2"/>
</dbReference>
<evidence type="ECO:0000313" key="3">
    <source>
        <dbReference type="EnsemblPlants" id="OGLUM06G06590.1"/>
    </source>
</evidence>
<feature type="compositionally biased region" description="Basic and acidic residues" evidence="1">
    <location>
        <begin position="21"/>
        <end position="38"/>
    </location>
</feature>
<feature type="domain" description="DUF985" evidence="2">
    <location>
        <begin position="183"/>
        <end position="343"/>
    </location>
</feature>
<dbReference type="PANTHER" id="PTHR33387">
    <property type="entry name" value="RMLC-LIKE JELLY ROLL FOLD PROTEIN"/>
    <property type="match status" value="1"/>
</dbReference>
<accession>A0A0E0A6B3</accession>
<protein>
    <recommendedName>
        <fullName evidence="2">DUF985 domain-containing protein</fullName>
    </recommendedName>
</protein>
<dbReference type="Proteomes" id="UP000026961">
    <property type="component" value="Chromosome 6"/>
</dbReference>
<keyword evidence="4" id="KW-1185">Reference proteome</keyword>
<dbReference type="Gramene" id="OGLUM06G06590.1">
    <property type="protein sequence ID" value="OGLUM06G06590.1"/>
    <property type="gene ID" value="OGLUM06G06590"/>
</dbReference>
<dbReference type="InterPro" id="IPR009327">
    <property type="entry name" value="Cupin_DUF985"/>
</dbReference>
<dbReference type="HOGENOM" id="CLU_034996_0_0_1"/>
<dbReference type="Pfam" id="PF06172">
    <property type="entry name" value="Cupin_5"/>
    <property type="match status" value="2"/>
</dbReference>
<dbReference type="EnsemblPlants" id="OGLUM06G06590.1">
    <property type="protein sequence ID" value="OGLUM06G06590.1"/>
    <property type="gene ID" value="OGLUM06G06590"/>
</dbReference>
<name>A0A0E0A6B3_9ORYZ</name>
<evidence type="ECO:0000313" key="4">
    <source>
        <dbReference type="Proteomes" id="UP000026961"/>
    </source>
</evidence>
<organism evidence="3">
    <name type="scientific">Oryza glumipatula</name>
    <dbReference type="NCBI Taxonomy" id="40148"/>
    <lineage>
        <taxon>Eukaryota</taxon>
        <taxon>Viridiplantae</taxon>
        <taxon>Streptophyta</taxon>
        <taxon>Embryophyta</taxon>
        <taxon>Tracheophyta</taxon>
        <taxon>Spermatophyta</taxon>
        <taxon>Magnoliopsida</taxon>
        <taxon>Liliopsida</taxon>
        <taxon>Poales</taxon>
        <taxon>Poaceae</taxon>
        <taxon>BOP clade</taxon>
        <taxon>Oryzoideae</taxon>
        <taxon>Oryzeae</taxon>
        <taxon>Oryzinae</taxon>
        <taxon>Oryza</taxon>
    </lineage>
</organism>
<dbReference type="InterPro" id="IPR014710">
    <property type="entry name" value="RmlC-like_jellyroll"/>
</dbReference>
<sequence>MSTNQVINIFPSPEQSINPFRPREQDQSIDAEAGKKKEREGERALSLALTFLTRSRTWSSICSAETRRNTKVAAKDMVAGGGRAARRGAASRRGGAACRGVAWGGGGRVGFVLVSARAGFTRSWTNPDRWFLAQRRGWTAQMSPKNLYWRRSRREREREREREEEEEEESMAATSSEKKTAAEVVAMLDLQRHPDGGFILETFRDPSISLPKSALPPRYKVDRAVSNAIYFLLPAGEIVKLHRIPCAETWHYYMGEPLTVFEVHDDGQFKMTVVGPDLRHGQKPQYTVPPNVWFGAFLTCDIESFTEDGSVFVKTPGRDSELHYSFVGVTCAPAFQIEDDEMATRESMKALAPKAEAFINYLKAEQRREESMALTSAEKKTAAEIVAMLDLQRHPDGGFYLETFRDPSISLPKSALPPRYKVDRSVSSAIYFLLPAGEIAKLHRIPCAETWHYYMGEPLTVFEVHDDGQIKMTVVGPDLRHGQRPQYTVPPNVWFGAFLTCDIESFTEDGSVFVKTPGRDPELHYSFVGVTCAPAFQFEDNEMATRETMKTLSPKAEAFINYLVPSD</sequence>
<evidence type="ECO:0000256" key="1">
    <source>
        <dbReference type="SAM" id="MobiDB-lite"/>
    </source>
</evidence>
<reference evidence="3" key="1">
    <citation type="submission" date="2015-04" db="UniProtKB">
        <authorList>
            <consortium name="EnsemblPlants"/>
        </authorList>
    </citation>
    <scope>IDENTIFICATION</scope>
</reference>
<reference evidence="3" key="2">
    <citation type="submission" date="2018-05" db="EMBL/GenBank/DDBJ databases">
        <title>OgluRS3 (Oryza glumaepatula Reference Sequence Version 3).</title>
        <authorList>
            <person name="Zhang J."/>
            <person name="Kudrna D."/>
            <person name="Lee S."/>
            <person name="Talag J."/>
            <person name="Welchert J."/>
            <person name="Wing R.A."/>
        </authorList>
    </citation>
    <scope>NUCLEOTIDE SEQUENCE [LARGE SCALE GENOMIC DNA]</scope>
</reference>
<proteinExistence type="predicted"/>
<feature type="region of interest" description="Disordered" evidence="1">
    <location>
        <begin position="12"/>
        <end position="38"/>
    </location>
</feature>
<dbReference type="Gene3D" id="2.60.120.10">
    <property type="entry name" value="Jelly Rolls"/>
    <property type="match status" value="2"/>
</dbReference>
<dbReference type="PANTHER" id="PTHR33387:SF5">
    <property type="entry name" value="OS06G0198500 PROTEIN"/>
    <property type="match status" value="1"/>
</dbReference>
<dbReference type="InterPro" id="IPR011051">
    <property type="entry name" value="RmlC_Cupin_sf"/>
</dbReference>
<evidence type="ECO:0000259" key="2">
    <source>
        <dbReference type="Pfam" id="PF06172"/>
    </source>
</evidence>
<dbReference type="eggNOG" id="ENOG502RM2D">
    <property type="taxonomic scope" value="Eukaryota"/>
</dbReference>
<dbReference type="AlphaFoldDB" id="A0A0E0A6B3"/>
<feature type="domain" description="DUF985" evidence="2">
    <location>
        <begin position="384"/>
        <end position="544"/>
    </location>
</feature>
<dbReference type="SUPFAM" id="SSF51182">
    <property type="entry name" value="RmlC-like cupins"/>
    <property type="match status" value="2"/>
</dbReference>
<feature type="region of interest" description="Disordered" evidence="1">
    <location>
        <begin position="151"/>
        <end position="179"/>
    </location>
</feature>